<evidence type="ECO:0000256" key="3">
    <source>
        <dbReference type="SAM" id="Phobius"/>
    </source>
</evidence>
<protein>
    <submittedName>
        <fullName evidence="5">NAD(P)/FAD-dependent oxidoreductase</fullName>
    </submittedName>
</protein>
<dbReference type="Proteomes" id="UP000289784">
    <property type="component" value="Unassembled WGS sequence"/>
</dbReference>
<evidence type="ECO:0000313" key="5">
    <source>
        <dbReference type="EMBL" id="RXR07516.1"/>
    </source>
</evidence>
<dbReference type="InterPro" id="IPR023753">
    <property type="entry name" value="FAD/NAD-binding_dom"/>
</dbReference>
<gene>
    <name evidence="5" type="ORF">EPA99_06320</name>
</gene>
<dbReference type="GO" id="GO:0016491">
    <property type="term" value="F:oxidoreductase activity"/>
    <property type="evidence" value="ECO:0007669"/>
    <property type="project" value="UniProtKB-KW"/>
</dbReference>
<sequence>MSPVSEPYDVVIVGGSFAGLSAALMLGRARKRVLVIDGGRPRNRFAEQAHGLIGHDGKPPAQVLGEAVAQVMTYPTVELHIGLARRAEPEGEGFCITLDEGLAVRAGKLILASGIRDVLPQVEGVAERWGQSVLHCPYCHGYEFAGQPLGILANSAMSPHQAEVVSEWGPTIYFSQGRYLPDAAQAARLQALGVQLEHSPVVSLQGPGTHLRFAQLQDGRRIPLAAMFTAPGIELASDLAVQLGCELVDGPLGRYVKVDELRQTSVANVFAAGDMATAMQSVPLAVAAGAMAGVAAHRAMIEARCRAGAM</sequence>
<evidence type="ECO:0000259" key="4">
    <source>
        <dbReference type="Pfam" id="PF07992"/>
    </source>
</evidence>
<keyword evidence="2" id="KW-0560">Oxidoreductase</keyword>
<dbReference type="SUPFAM" id="SSF51905">
    <property type="entry name" value="FAD/NAD(P)-binding domain"/>
    <property type="match status" value="1"/>
</dbReference>
<dbReference type="Pfam" id="PF07992">
    <property type="entry name" value="Pyr_redox_2"/>
    <property type="match status" value="1"/>
</dbReference>
<keyword evidence="3" id="KW-0472">Membrane</keyword>
<proteinExistence type="predicted"/>
<comment type="caution">
    <text evidence="5">The sequence shown here is derived from an EMBL/GenBank/DDBJ whole genome shotgun (WGS) entry which is preliminary data.</text>
</comment>
<evidence type="ECO:0000256" key="1">
    <source>
        <dbReference type="ARBA" id="ARBA00022630"/>
    </source>
</evidence>
<keyword evidence="3" id="KW-1133">Transmembrane helix</keyword>
<keyword evidence="3" id="KW-0812">Transmembrane</keyword>
<keyword evidence="1" id="KW-0285">Flavoprotein</keyword>
<feature type="transmembrane region" description="Helical" evidence="3">
    <location>
        <begin position="6"/>
        <end position="26"/>
    </location>
</feature>
<evidence type="ECO:0000256" key="2">
    <source>
        <dbReference type="ARBA" id="ARBA00023002"/>
    </source>
</evidence>
<dbReference type="InterPro" id="IPR036188">
    <property type="entry name" value="FAD/NAD-bd_sf"/>
</dbReference>
<keyword evidence="6" id="KW-1185">Reference proteome</keyword>
<evidence type="ECO:0000313" key="6">
    <source>
        <dbReference type="Proteomes" id="UP000289784"/>
    </source>
</evidence>
<accession>A0A4Q1JXX4</accession>
<organism evidence="5 6">
    <name type="scientific">Pseudoxanthomonas composti</name>
    <dbReference type="NCBI Taxonomy" id="2137479"/>
    <lineage>
        <taxon>Bacteria</taxon>
        <taxon>Pseudomonadati</taxon>
        <taxon>Pseudomonadota</taxon>
        <taxon>Gammaproteobacteria</taxon>
        <taxon>Lysobacterales</taxon>
        <taxon>Lysobacteraceae</taxon>
        <taxon>Pseudoxanthomonas</taxon>
    </lineage>
</organism>
<dbReference type="PANTHER" id="PTHR48105">
    <property type="entry name" value="THIOREDOXIN REDUCTASE 1-RELATED-RELATED"/>
    <property type="match status" value="1"/>
</dbReference>
<feature type="domain" description="FAD/NAD(P)-binding" evidence="4">
    <location>
        <begin position="8"/>
        <end position="289"/>
    </location>
</feature>
<dbReference type="OrthoDB" id="9786503at2"/>
<dbReference type="InterPro" id="IPR050097">
    <property type="entry name" value="Ferredoxin-NADP_redctase_2"/>
</dbReference>
<dbReference type="PRINTS" id="PR00368">
    <property type="entry name" value="FADPNR"/>
</dbReference>
<dbReference type="PRINTS" id="PR00469">
    <property type="entry name" value="PNDRDTASEII"/>
</dbReference>
<dbReference type="EMBL" id="SAWZ01000002">
    <property type="protein sequence ID" value="RXR07516.1"/>
    <property type="molecule type" value="Genomic_DNA"/>
</dbReference>
<dbReference type="Gene3D" id="3.50.50.60">
    <property type="entry name" value="FAD/NAD(P)-binding domain"/>
    <property type="match status" value="2"/>
</dbReference>
<dbReference type="AlphaFoldDB" id="A0A4Q1JXX4"/>
<name>A0A4Q1JXX4_9GAMM</name>
<reference evidence="5 6" key="1">
    <citation type="submission" date="2019-01" db="EMBL/GenBank/DDBJ databases">
        <title>Pseudoxanthomonas composti sp. nov., isolated from compost.</title>
        <authorList>
            <person name="Yang G."/>
        </authorList>
    </citation>
    <scope>NUCLEOTIDE SEQUENCE [LARGE SCALE GENOMIC DNA]</scope>
    <source>
        <strain evidence="5 6">GSS15</strain>
    </source>
</reference>
<dbReference type="RefSeq" id="WP_129470328.1">
    <property type="nucleotide sequence ID" value="NZ_SAWZ01000002.1"/>
</dbReference>